<keyword evidence="3" id="KW-0963">Cytoplasm</keyword>
<dbReference type="GO" id="GO:0031021">
    <property type="term" value="C:interphase microtubule organizing center"/>
    <property type="evidence" value="ECO:0007669"/>
    <property type="project" value="TreeGrafter"/>
</dbReference>
<name>A0A8S1C5X1_9INSE</name>
<accession>A0A8S1C5X1</accession>
<comment type="similarity">
    <text evidence="2">Belongs to the MOZART1 family.</text>
</comment>
<dbReference type="Pfam" id="PF12554">
    <property type="entry name" value="MOZART1"/>
    <property type="match status" value="1"/>
</dbReference>
<sequence length="113" mass="12363">MSSNFTHFCFDLPIFDRFGPCPLPVGKMSRSNDNSHKSIADIREAFRVIREIADILHTGMEPEVLATCVKLIEQGANPDVLARVVVEMSAESKNLSNSSPTSKIEKSKGTAAL</sequence>
<gene>
    <name evidence="6" type="ORF">CLODIP_2_CD02217</name>
</gene>
<evidence type="ECO:0000256" key="1">
    <source>
        <dbReference type="ARBA" id="ARBA00004267"/>
    </source>
</evidence>
<evidence type="ECO:0000313" key="7">
    <source>
        <dbReference type="Proteomes" id="UP000494165"/>
    </source>
</evidence>
<evidence type="ECO:0000256" key="5">
    <source>
        <dbReference type="SAM" id="MobiDB-lite"/>
    </source>
</evidence>
<dbReference type="PANTHER" id="PTHR28520">
    <property type="entry name" value="MITOTIC-SPINDLE ORGANIZING PROTEIN 1"/>
    <property type="match status" value="1"/>
</dbReference>
<dbReference type="Proteomes" id="UP000494165">
    <property type="component" value="Unassembled WGS sequence"/>
</dbReference>
<feature type="compositionally biased region" description="Basic and acidic residues" evidence="5">
    <location>
        <begin position="103"/>
        <end position="113"/>
    </location>
</feature>
<dbReference type="OrthoDB" id="48571at2759"/>
<keyword evidence="7" id="KW-1185">Reference proteome</keyword>
<dbReference type="EMBL" id="CADEPI010000012">
    <property type="protein sequence ID" value="CAB3363551.1"/>
    <property type="molecule type" value="Genomic_DNA"/>
</dbReference>
<comment type="caution">
    <text evidence="6">The sequence shown here is derived from an EMBL/GenBank/DDBJ whole genome shotgun (WGS) entry which is preliminary data.</text>
</comment>
<dbReference type="GO" id="GO:0005813">
    <property type="term" value="C:centrosome"/>
    <property type="evidence" value="ECO:0007669"/>
    <property type="project" value="TreeGrafter"/>
</dbReference>
<evidence type="ECO:0000313" key="6">
    <source>
        <dbReference type="EMBL" id="CAB3363551.1"/>
    </source>
</evidence>
<comment type="subcellular location">
    <subcellularLocation>
        <location evidence="1">Cytoplasm</location>
        <location evidence="1">Cytoskeleton</location>
        <location evidence="1">Microtubule organizing center</location>
    </subcellularLocation>
</comment>
<feature type="region of interest" description="Disordered" evidence="5">
    <location>
        <begin position="90"/>
        <end position="113"/>
    </location>
</feature>
<evidence type="ECO:0000256" key="3">
    <source>
        <dbReference type="ARBA" id="ARBA00022490"/>
    </source>
</evidence>
<protein>
    <recommendedName>
        <fullName evidence="8">Mitotic-spindle organizing protein 1</fullName>
    </recommendedName>
</protein>
<evidence type="ECO:0008006" key="8">
    <source>
        <dbReference type="Google" id="ProtNLM"/>
    </source>
</evidence>
<dbReference type="GO" id="GO:0033566">
    <property type="term" value="P:gamma-tubulin complex localization"/>
    <property type="evidence" value="ECO:0007669"/>
    <property type="project" value="InterPro"/>
</dbReference>
<reference evidence="6 7" key="1">
    <citation type="submission" date="2020-04" db="EMBL/GenBank/DDBJ databases">
        <authorList>
            <person name="Alioto T."/>
            <person name="Alioto T."/>
            <person name="Gomez Garrido J."/>
        </authorList>
    </citation>
    <scope>NUCLEOTIDE SEQUENCE [LARGE SCALE GENOMIC DNA]</scope>
</reference>
<feature type="compositionally biased region" description="Polar residues" evidence="5">
    <location>
        <begin position="91"/>
        <end position="102"/>
    </location>
</feature>
<evidence type="ECO:0000256" key="4">
    <source>
        <dbReference type="ARBA" id="ARBA00023212"/>
    </source>
</evidence>
<keyword evidence="4" id="KW-0206">Cytoskeleton</keyword>
<dbReference type="AlphaFoldDB" id="A0A8S1C5X1"/>
<dbReference type="GO" id="GO:0090307">
    <property type="term" value="P:mitotic spindle assembly"/>
    <property type="evidence" value="ECO:0007669"/>
    <property type="project" value="TreeGrafter"/>
</dbReference>
<proteinExistence type="inferred from homology"/>
<dbReference type="PANTHER" id="PTHR28520:SF2">
    <property type="entry name" value="MITOTIC-SPINDLE ORGANIZING PROTEIN 1"/>
    <property type="match status" value="1"/>
</dbReference>
<dbReference type="GO" id="GO:0000931">
    <property type="term" value="C:gamma-tubulin ring complex"/>
    <property type="evidence" value="ECO:0007669"/>
    <property type="project" value="InterPro"/>
</dbReference>
<dbReference type="GO" id="GO:0051415">
    <property type="term" value="P:microtubule nucleation by interphase microtubule organizing center"/>
    <property type="evidence" value="ECO:0007669"/>
    <property type="project" value="TreeGrafter"/>
</dbReference>
<dbReference type="InterPro" id="IPR022214">
    <property type="entry name" value="MZT1"/>
</dbReference>
<evidence type="ECO:0000256" key="2">
    <source>
        <dbReference type="ARBA" id="ARBA00011015"/>
    </source>
</evidence>
<dbReference type="GO" id="GO:0005819">
    <property type="term" value="C:spindle"/>
    <property type="evidence" value="ECO:0007669"/>
    <property type="project" value="TreeGrafter"/>
</dbReference>
<organism evidence="6 7">
    <name type="scientific">Cloeon dipterum</name>
    <dbReference type="NCBI Taxonomy" id="197152"/>
    <lineage>
        <taxon>Eukaryota</taxon>
        <taxon>Metazoa</taxon>
        <taxon>Ecdysozoa</taxon>
        <taxon>Arthropoda</taxon>
        <taxon>Hexapoda</taxon>
        <taxon>Insecta</taxon>
        <taxon>Pterygota</taxon>
        <taxon>Palaeoptera</taxon>
        <taxon>Ephemeroptera</taxon>
        <taxon>Pisciforma</taxon>
        <taxon>Baetidae</taxon>
        <taxon>Cloeon</taxon>
    </lineage>
</organism>